<dbReference type="PROSITE" id="PS51007">
    <property type="entry name" value="CYTC"/>
    <property type="match status" value="1"/>
</dbReference>
<evidence type="ECO:0000256" key="3">
    <source>
        <dbReference type="ARBA" id="ARBA00023004"/>
    </source>
</evidence>
<feature type="signal peptide" evidence="5">
    <location>
        <begin position="1"/>
        <end position="32"/>
    </location>
</feature>
<keyword evidence="1 4" id="KW-0349">Heme</keyword>
<keyword evidence="8" id="KW-1185">Reference proteome</keyword>
<keyword evidence="2 4" id="KW-0479">Metal-binding</keyword>
<evidence type="ECO:0000313" key="7">
    <source>
        <dbReference type="EMBL" id="NBI54193.1"/>
    </source>
</evidence>
<reference evidence="7 8" key="1">
    <citation type="journal article" date="2017" name="Int. J. Syst. Evol. Microbiol.">
        <title>Photobacterium alginatilyticum sp. nov., a marine bacterium isolated from bottom seawater.</title>
        <authorList>
            <person name="Wang X."/>
            <person name="Wang Y."/>
            <person name="Yang X."/>
            <person name="Sun H."/>
            <person name="Li B."/>
            <person name="Zhang X.H."/>
        </authorList>
    </citation>
    <scope>NUCLEOTIDE SEQUENCE [LARGE SCALE GENOMIC DNA]</scope>
    <source>
        <strain evidence="7 8">P03D4</strain>
    </source>
</reference>
<evidence type="ECO:0000256" key="5">
    <source>
        <dbReference type="SAM" id="SignalP"/>
    </source>
</evidence>
<evidence type="ECO:0000256" key="2">
    <source>
        <dbReference type="ARBA" id="ARBA00022723"/>
    </source>
</evidence>
<name>A0ABW9YK90_9GAMM</name>
<evidence type="ECO:0000313" key="8">
    <source>
        <dbReference type="Proteomes" id="UP000738517"/>
    </source>
</evidence>
<protein>
    <submittedName>
        <fullName evidence="7">C-type cytochrome</fullName>
    </submittedName>
</protein>
<dbReference type="SUPFAM" id="SSF46626">
    <property type="entry name" value="Cytochrome c"/>
    <property type="match status" value="1"/>
</dbReference>
<dbReference type="InterPro" id="IPR036909">
    <property type="entry name" value="Cyt_c-like_dom_sf"/>
</dbReference>
<keyword evidence="5" id="KW-0732">Signal</keyword>
<sequence>MTVTCRKFCILPILGVFAALVLLPTYSDPASAQSQPACCNDRWNPKWTQREMWGPGMMNPGQRQRMTRHWTFMHSSIPQEYRNVRNPFVQEPDVVRKGGELYRQKCSTCHGAQGMGDGEIANSLNPSPALLAYMIQMPMAVDEYLLWSISEGGKAFGTAMPAYKGQLSRSEMWKIITFMRAGFPSDTQSIKK</sequence>
<dbReference type="InterPro" id="IPR009056">
    <property type="entry name" value="Cyt_c-like_dom"/>
</dbReference>
<accession>A0ABW9YK90</accession>
<dbReference type="EMBL" id="RSEJ01000018">
    <property type="protein sequence ID" value="NBI54193.1"/>
    <property type="molecule type" value="Genomic_DNA"/>
</dbReference>
<feature type="chain" id="PRO_5045263576" evidence="5">
    <location>
        <begin position="33"/>
        <end position="192"/>
    </location>
</feature>
<dbReference type="Pfam" id="PF13442">
    <property type="entry name" value="Cytochrome_CBB3"/>
    <property type="match status" value="1"/>
</dbReference>
<organism evidence="7 8">
    <name type="scientific">Photobacterium alginatilyticum</name>
    <dbReference type="NCBI Taxonomy" id="1775171"/>
    <lineage>
        <taxon>Bacteria</taxon>
        <taxon>Pseudomonadati</taxon>
        <taxon>Pseudomonadota</taxon>
        <taxon>Gammaproteobacteria</taxon>
        <taxon>Vibrionales</taxon>
        <taxon>Vibrionaceae</taxon>
        <taxon>Photobacterium</taxon>
    </lineage>
</organism>
<dbReference type="Proteomes" id="UP000738517">
    <property type="component" value="Unassembled WGS sequence"/>
</dbReference>
<dbReference type="Gene3D" id="1.10.760.10">
    <property type="entry name" value="Cytochrome c-like domain"/>
    <property type="match status" value="1"/>
</dbReference>
<evidence type="ECO:0000259" key="6">
    <source>
        <dbReference type="PROSITE" id="PS51007"/>
    </source>
</evidence>
<evidence type="ECO:0000256" key="4">
    <source>
        <dbReference type="PROSITE-ProRule" id="PRU00433"/>
    </source>
</evidence>
<comment type="caution">
    <text evidence="7">The sequence shown here is derived from an EMBL/GenBank/DDBJ whole genome shotgun (WGS) entry which is preliminary data.</text>
</comment>
<feature type="domain" description="Cytochrome c" evidence="6">
    <location>
        <begin position="93"/>
        <end position="183"/>
    </location>
</feature>
<proteinExistence type="predicted"/>
<keyword evidence="3 4" id="KW-0408">Iron</keyword>
<gene>
    <name evidence="7" type="ORF">EIZ48_16725</name>
</gene>
<evidence type="ECO:0000256" key="1">
    <source>
        <dbReference type="ARBA" id="ARBA00022617"/>
    </source>
</evidence>